<accession>A0A096AUF8</accession>
<dbReference type="Proteomes" id="UP000029538">
    <property type="component" value="Unassembled WGS sequence"/>
</dbReference>
<evidence type="ECO:0000313" key="1">
    <source>
        <dbReference type="EMBL" id="KGF50346.1"/>
    </source>
</evidence>
<dbReference type="EMBL" id="JRNR01000004">
    <property type="protein sequence ID" value="KGF50346.1"/>
    <property type="molecule type" value="Genomic_DNA"/>
</dbReference>
<reference evidence="1 2" key="1">
    <citation type="submission" date="2014-07" db="EMBL/GenBank/DDBJ databases">
        <authorList>
            <person name="McCorrison J."/>
            <person name="Sanka R."/>
            <person name="Torralba M."/>
            <person name="Gillis M."/>
            <person name="Haft D.H."/>
            <person name="Methe B."/>
            <person name="Sutton G."/>
            <person name="Nelson K.E."/>
        </authorList>
    </citation>
    <scope>NUCLEOTIDE SEQUENCE [LARGE SCALE GENOMIC DNA]</scope>
    <source>
        <strain evidence="1 2">DNF00882</strain>
    </source>
</reference>
<dbReference type="RefSeq" id="WP_036882197.1">
    <property type="nucleotide sequence ID" value="NZ_JRNR01000004.1"/>
</dbReference>
<sequence length="129" mass="14414">MAQICTTKEQSHKLIELGISTYTADMTLQEYINPETEDKEVAEIAGYGMDGVAAWSLGALVKLMPDTIILDDRSCCGLSILNIGVYYRSLTGLDIIQGYEEDNIFENCVRMIAWLVNHGYIQSNLNKND</sequence>
<gene>
    <name evidence="1" type="ORF">HMPREF0654_01310</name>
</gene>
<protein>
    <submittedName>
        <fullName evidence="1">Uncharacterized protein</fullName>
    </submittedName>
</protein>
<name>A0A096AUF8_9BACT</name>
<comment type="caution">
    <text evidence="1">The sequence shown here is derived from an EMBL/GenBank/DDBJ whole genome shotgun (WGS) entry which is preliminary data.</text>
</comment>
<proteinExistence type="predicted"/>
<evidence type="ECO:0000313" key="2">
    <source>
        <dbReference type="Proteomes" id="UP000029538"/>
    </source>
</evidence>
<organism evidence="1 2">
    <name type="scientific">Prevotella disiens DNF00882</name>
    <dbReference type="NCBI Taxonomy" id="1401075"/>
    <lineage>
        <taxon>Bacteria</taxon>
        <taxon>Pseudomonadati</taxon>
        <taxon>Bacteroidota</taxon>
        <taxon>Bacteroidia</taxon>
        <taxon>Bacteroidales</taxon>
        <taxon>Prevotellaceae</taxon>
        <taxon>Prevotella</taxon>
    </lineage>
</organism>
<dbReference type="AlphaFoldDB" id="A0A096AUF8"/>